<dbReference type="InterPro" id="IPR058803">
    <property type="entry name" value="PH_38"/>
</dbReference>
<dbReference type="Proteomes" id="UP000192257">
    <property type="component" value="Unassembled WGS sequence"/>
</dbReference>
<name>A0A1X0P583_9TRYP</name>
<feature type="compositionally biased region" description="Polar residues" evidence="1">
    <location>
        <begin position="598"/>
        <end position="611"/>
    </location>
</feature>
<feature type="domain" description="PH-like" evidence="2">
    <location>
        <begin position="6"/>
        <end position="113"/>
    </location>
</feature>
<feature type="region of interest" description="Disordered" evidence="1">
    <location>
        <begin position="209"/>
        <end position="257"/>
    </location>
</feature>
<dbReference type="OrthoDB" id="240874at2759"/>
<dbReference type="RefSeq" id="XP_028886163.1">
    <property type="nucleotide sequence ID" value="XM_029022505.1"/>
</dbReference>
<feature type="compositionally biased region" description="Basic and acidic residues" evidence="1">
    <location>
        <begin position="223"/>
        <end position="239"/>
    </location>
</feature>
<keyword evidence="5" id="KW-1185">Reference proteome</keyword>
<dbReference type="Pfam" id="PF26289">
    <property type="entry name" value="PH_38"/>
    <property type="match status" value="1"/>
</dbReference>
<evidence type="ECO:0000313" key="5">
    <source>
        <dbReference type="Proteomes" id="UP000192257"/>
    </source>
</evidence>
<dbReference type="VEuPathDB" id="TriTrypDB:TM35_000043110"/>
<feature type="region of interest" description="Disordered" evidence="1">
    <location>
        <begin position="108"/>
        <end position="175"/>
    </location>
</feature>
<proteinExistence type="predicted"/>
<evidence type="ECO:0008006" key="6">
    <source>
        <dbReference type="Google" id="ProtNLM"/>
    </source>
</evidence>
<evidence type="ECO:0000259" key="2">
    <source>
        <dbReference type="Pfam" id="PF25401"/>
    </source>
</evidence>
<evidence type="ECO:0000313" key="4">
    <source>
        <dbReference type="EMBL" id="ORC92097.1"/>
    </source>
</evidence>
<feature type="region of interest" description="Disordered" evidence="1">
    <location>
        <begin position="742"/>
        <end position="782"/>
    </location>
</feature>
<dbReference type="GeneID" id="39982285"/>
<reference evidence="4 5" key="1">
    <citation type="submission" date="2017-03" db="EMBL/GenBank/DDBJ databases">
        <title>An alternative strategy for trypanosome survival in the mammalian bloodstream revealed through genome and transcriptome analysis of the ubiquitous bovine parasite Trypanosoma (Megatrypanum) theileri.</title>
        <authorList>
            <person name="Kelly S."/>
            <person name="Ivens A."/>
            <person name="Mott A."/>
            <person name="O'Neill E."/>
            <person name="Emms D."/>
            <person name="Macleod O."/>
            <person name="Voorheis P."/>
            <person name="Matthews J."/>
            <person name="Matthews K."/>
            <person name="Carrington M."/>
        </authorList>
    </citation>
    <scope>NUCLEOTIDE SEQUENCE [LARGE SCALE GENOMIC DNA]</scope>
    <source>
        <strain evidence="4">Edinburgh</strain>
    </source>
</reference>
<sequence>MGTADWRLASMSGSLIWVTGKTRSSSQQVPLFSELSPTLIVGFKEQGGSPVEYIKFSSVVSVAHEHPATITLSRKNSLHVSLIAPSSEESFRWFKAVELALSGRRGNSSLTTEYPSLREIQSQQEQEEQQQQQEEEEEEEPLAKLQQPLSTTITRTFRLPENTAPNGVRHDDNILPKSHKTVTLPRNLATDNVRFVREETMVPHDIQSEEEKMSFRLPPRPPNLKEQKHKDKDTEKYAIEENIPPSSSQKSSVERVSLYKPPEPKFRLVDPDYALLEDGIQEGIPYLDRDKRGYDNINFSSSHPSHHGRSSLTPMEHSPRSLQEIPETRLPSVSTGSNTDNDVNDNEPQNMEGERMVQDNPTSLPNSLSSATTATNNTIGVNTTNIDADTGLSKQLEPNQSKVMNEREWNHTLPSTSLVHPKELEEKDEVIKQIERSLAKQELILPSEEDLTGPFLFSQDNTSAIAKDKLGHRNNDIINNGVSSRSNANIRPNMVKPQKETPLRTSILAPSSLELLLDEDDVKDDNKHIVSSSREPSAETFQFDYPGYYGHKVDDVSWDKEDKSQKQEISNKEEIEKKSFDPEKEKSSSYGLYRHSSGKSATSVFGPNKSNVVPREERLHDFLRSGKSKDQIIQQRITTESIIDRIIETPSQRVHKDNIFSSSSSSTPAPIVYVRGIESSLSRKPSTEREDSYLYRPIEAVVAAIPRHNSPHTIRTLRRSRSVDGGFRRSSVSRFSSRDITPLRLPSVRPSSGHVHDKLQRNNGLYDRPRYSGVDKRNTARRSPIREKTMTVNHGRDSHSFIQYAAVEINHHDDELVHQSGSHRVRSRSPSMGTRRKKSEYREKERDESYHQDWAKILMEPRPCKKHAIRSYGGTKHYVFLTGDGMHVVCIPAVVFERQIHMNYSKRNQGVFVSLKEVMSFFGEDCRAMAVERIDHVSLGTSEALTREWHLQRLGPERLVCIVSPTHAFVLEAASNEEAEYLVKAWNAFLLNGQIVY</sequence>
<evidence type="ECO:0000259" key="3">
    <source>
        <dbReference type="Pfam" id="PF26289"/>
    </source>
</evidence>
<dbReference type="Pfam" id="PF25401">
    <property type="entry name" value="PH_27"/>
    <property type="match status" value="1"/>
</dbReference>
<feature type="compositionally biased region" description="Basic and acidic residues" evidence="1">
    <location>
        <begin position="767"/>
        <end position="782"/>
    </location>
</feature>
<feature type="region of interest" description="Disordered" evidence="1">
    <location>
        <begin position="817"/>
        <end position="846"/>
    </location>
</feature>
<feature type="compositionally biased region" description="Acidic residues" evidence="1">
    <location>
        <begin position="125"/>
        <end position="140"/>
    </location>
</feature>
<feature type="region of interest" description="Disordered" evidence="1">
    <location>
        <begin position="559"/>
        <end position="611"/>
    </location>
</feature>
<feature type="compositionally biased region" description="Polar residues" evidence="1">
    <location>
        <begin position="331"/>
        <end position="349"/>
    </location>
</feature>
<dbReference type="EMBL" id="NBCO01000004">
    <property type="protein sequence ID" value="ORC92097.1"/>
    <property type="molecule type" value="Genomic_DNA"/>
</dbReference>
<gene>
    <name evidence="4" type="ORF">TM35_000043110</name>
</gene>
<organism evidence="4 5">
    <name type="scientific">Trypanosoma theileri</name>
    <dbReference type="NCBI Taxonomy" id="67003"/>
    <lineage>
        <taxon>Eukaryota</taxon>
        <taxon>Discoba</taxon>
        <taxon>Euglenozoa</taxon>
        <taxon>Kinetoplastea</taxon>
        <taxon>Metakinetoplastina</taxon>
        <taxon>Trypanosomatida</taxon>
        <taxon>Trypanosomatidae</taxon>
        <taxon>Trypanosoma</taxon>
    </lineage>
</organism>
<protein>
    <recommendedName>
        <fullName evidence="6">PH domain-containing protein</fullName>
    </recommendedName>
</protein>
<dbReference type="InterPro" id="IPR057417">
    <property type="entry name" value="PH-like_trypanosoma"/>
</dbReference>
<comment type="caution">
    <text evidence="4">The sequence shown here is derived from an EMBL/GenBank/DDBJ whole genome shotgun (WGS) entry which is preliminary data.</text>
</comment>
<accession>A0A1X0P583</accession>
<feature type="compositionally biased region" description="Basic and acidic residues" evidence="1">
    <location>
        <begin position="559"/>
        <end position="587"/>
    </location>
</feature>
<feature type="compositionally biased region" description="Low complexity" evidence="1">
    <location>
        <begin position="246"/>
        <end position="256"/>
    </location>
</feature>
<feature type="region of interest" description="Disordered" evidence="1">
    <location>
        <begin position="295"/>
        <end position="382"/>
    </location>
</feature>
<evidence type="ECO:0000256" key="1">
    <source>
        <dbReference type="SAM" id="MobiDB-lite"/>
    </source>
</evidence>
<feature type="domain" description="Kinetoplastid PH-like" evidence="3">
    <location>
        <begin position="857"/>
        <end position="990"/>
    </location>
</feature>
<dbReference type="AlphaFoldDB" id="A0A1X0P583"/>
<feature type="compositionally biased region" description="Low complexity" evidence="1">
    <location>
        <begin position="360"/>
        <end position="382"/>
    </location>
</feature>
<feature type="compositionally biased region" description="Polar residues" evidence="1">
    <location>
        <begin position="108"/>
        <end position="122"/>
    </location>
</feature>